<name>A0A024S8B7_HYPJR</name>
<dbReference type="EMBL" id="KI911149">
    <property type="protein sequence ID" value="ETS01333.1"/>
    <property type="molecule type" value="Genomic_DNA"/>
</dbReference>
<dbReference type="AlphaFoldDB" id="A0A024S8B7"/>
<protein>
    <submittedName>
        <fullName evidence="2">Uncharacterized protein</fullName>
    </submittedName>
</protein>
<evidence type="ECO:0000256" key="1">
    <source>
        <dbReference type="SAM" id="MobiDB-lite"/>
    </source>
</evidence>
<accession>A0A024S8B7</accession>
<proteinExistence type="predicted"/>
<sequence length="63" mass="7229">MPVFEDTLANDQKAQFRQRITKGQEDEDGQEGGQDSEVVEDEKREQDDALLNPFSNRKDTELS</sequence>
<feature type="region of interest" description="Disordered" evidence="1">
    <location>
        <begin position="1"/>
        <end position="63"/>
    </location>
</feature>
<evidence type="ECO:0000313" key="2">
    <source>
        <dbReference type="EMBL" id="ETS01333.1"/>
    </source>
</evidence>
<dbReference type="HOGENOM" id="CLU_2886103_0_0_1"/>
<reference evidence="3" key="1">
    <citation type="journal article" date="2013" name="Ind. Biotechnol.">
        <title>Comparative genomics analysis of Trichoderma reesei strains.</title>
        <authorList>
            <person name="Koike H."/>
            <person name="Aerts A."/>
            <person name="LaButti K."/>
            <person name="Grigoriev I.V."/>
            <person name="Baker S.E."/>
        </authorList>
    </citation>
    <scope>NUCLEOTIDE SEQUENCE [LARGE SCALE GENOMIC DNA]</scope>
    <source>
        <strain evidence="3">ATCC 56765 / BCRC 32924 / NRRL 11460 / Rut C-30</strain>
    </source>
</reference>
<organism evidence="2 3">
    <name type="scientific">Hypocrea jecorina (strain ATCC 56765 / BCRC 32924 / NRRL 11460 / Rut C-30)</name>
    <name type="common">Trichoderma reesei</name>
    <dbReference type="NCBI Taxonomy" id="1344414"/>
    <lineage>
        <taxon>Eukaryota</taxon>
        <taxon>Fungi</taxon>
        <taxon>Dikarya</taxon>
        <taxon>Ascomycota</taxon>
        <taxon>Pezizomycotina</taxon>
        <taxon>Sordariomycetes</taxon>
        <taxon>Hypocreomycetidae</taxon>
        <taxon>Hypocreales</taxon>
        <taxon>Hypocreaceae</taxon>
        <taxon>Trichoderma</taxon>
    </lineage>
</organism>
<evidence type="ECO:0000313" key="3">
    <source>
        <dbReference type="Proteomes" id="UP000024376"/>
    </source>
</evidence>
<dbReference type="Proteomes" id="UP000024376">
    <property type="component" value="Unassembled WGS sequence"/>
</dbReference>
<dbReference type="KEGG" id="trr:M419DRAFT_130956"/>
<gene>
    <name evidence="2" type="ORF">M419DRAFT_130956</name>
</gene>